<dbReference type="GO" id="GO:0005524">
    <property type="term" value="F:ATP binding"/>
    <property type="evidence" value="ECO:0007669"/>
    <property type="project" value="UniProtKB-UniRule"/>
</dbReference>
<evidence type="ECO:0000313" key="12">
    <source>
        <dbReference type="EMBL" id="SMH32455.1"/>
    </source>
</evidence>
<evidence type="ECO:0000256" key="6">
    <source>
        <dbReference type="ARBA" id="ARBA00022840"/>
    </source>
</evidence>
<keyword evidence="7 11" id="KW-0630">Potassium</keyword>
<keyword evidence="3 11" id="KW-0633">Potassium transport</keyword>
<evidence type="ECO:0000256" key="11">
    <source>
        <dbReference type="HAMAP-Rule" id="MF_00276"/>
    </source>
</evidence>
<keyword evidence="1 11" id="KW-0813">Transport</keyword>
<dbReference type="GO" id="GO:0005886">
    <property type="term" value="C:plasma membrane"/>
    <property type="evidence" value="ECO:0007669"/>
    <property type="project" value="UniProtKB-SubCell"/>
</dbReference>
<keyword evidence="6 11" id="KW-0067">ATP-binding</keyword>
<comment type="subunit">
    <text evidence="11">The system is composed of three essential subunits: KdpA, KdpB and KdpC.</text>
</comment>
<accession>A0A1X7N6E9</accession>
<evidence type="ECO:0000256" key="9">
    <source>
        <dbReference type="ARBA" id="ARBA00023065"/>
    </source>
</evidence>
<comment type="similarity">
    <text evidence="11">Belongs to the KdpC family.</text>
</comment>
<evidence type="ECO:0000256" key="8">
    <source>
        <dbReference type="ARBA" id="ARBA00022989"/>
    </source>
</evidence>
<keyword evidence="5 11" id="KW-0547">Nucleotide-binding</keyword>
<dbReference type="EMBL" id="FXBL01000004">
    <property type="protein sequence ID" value="SMH32455.1"/>
    <property type="molecule type" value="Genomic_DNA"/>
</dbReference>
<dbReference type="InterPro" id="IPR003820">
    <property type="entry name" value="KdpC"/>
</dbReference>
<sequence length="187" mass="18843">MDSLLASIRIGVATMAICAGVYTAAVWGVAQALTPATAEGSLVAKPDGTVIGSSQIAQAFTQPGYFWPRPSAVSYNAAGAGGSNKSPTGPDLAARAAETVAAYGATPANPLPAELAAASGAGLDPHITERGALYQVPRVAQARGVPAAQIEAMIRDRAFAPGGFVTPDRIVNVLELNLALDGMSGKQ</sequence>
<keyword evidence="2 11" id="KW-1003">Cell membrane</keyword>
<evidence type="ECO:0000256" key="5">
    <source>
        <dbReference type="ARBA" id="ARBA00022741"/>
    </source>
</evidence>
<dbReference type="PANTHER" id="PTHR30042:SF2">
    <property type="entry name" value="POTASSIUM-TRANSPORTING ATPASE KDPC SUBUNIT"/>
    <property type="match status" value="1"/>
</dbReference>
<comment type="subcellular location">
    <subcellularLocation>
        <location evidence="11">Cell membrane</location>
        <topology evidence="11">Single-pass membrane protein</topology>
    </subcellularLocation>
</comment>
<keyword evidence="9 11" id="KW-0406">Ion transport</keyword>
<reference evidence="12 13" key="1">
    <citation type="submission" date="2017-04" db="EMBL/GenBank/DDBJ databases">
        <authorList>
            <person name="Afonso C.L."/>
            <person name="Miller P.J."/>
            <person name="Scott M.A."/>
            <person name="Spackman E."/>
            <person name="Goraichik I."/>
            <person name="Dimitrov K.M."/>
            <person name="Suarez D.L."/>
            <person name="Swayne D.E."/>
        </authorList>
    </citation>
    <scope>NUCLEOTIDE SEQUENCE [LARGE SCALE GENOMIC DNA]</scope>
    <source>
        <strain evidence="12 13">B5P</strain>
    </source>
</reference>
<keyword evidence="4 11" id="KW-0812">Transmembrane</keyword>
<evidence type="ECO:0000256" key="7">
    <source>
        <dbReference type="ARBA" id="ARBA00022958"/>
    </source>
</evidence>
<organism evidence="12 13">
    <name type="scientific">Mesorhizobium australicum</name>
    <dbReference type="NCBI Taxonomy" id="536018"/>
    <lineage>
        <taxon>Bacteria</taxon>
        <taxon>Pseudomonadati</taxon>
        <taxon>Pseudomonadota</taxon>
        <taxon>Alphaproteobacteria</taxon>
        <taxon>Hyphomicrobiales</taxon>
        <taxon>Phyllobacteriaceae</taxon>
        <taxon>Mesorhizobium</taxon>
    </lineage>
</organism>
<comment type="function">
    <text evidence="11">Part of the high-affinity ATP-driven potassium transport (or Kdp) system, which catalyzes the hydrolysis of ATP coupled with the electrogenic transport of potassium into the cytoplasm. This subunit acts as a catalytic chaperone that increases the ATP-binding affinity of the ATP-hydrolyzing subunit KdpB by the formation of a transient KdpB/KdpC/ATP ternary complex.</text>
</comment>
<evidence type="ECO:0000256" key="3">
    <source>
        <dbReference type="ARBA" id="ARBA00022538"/>
    </source>
</evidence>
<dbReference type="RefSeq" id="WP_085463394.1">
    <property type="nucleotide sequence ID" value="NZ_FXBL01000004.1"/>
</dbReference>
<dbReference type="PIRSF" id="PIRSF001296">
    <property type="entry name" value="K_ATPase_KdpC"/>
    <property type="match status" value="1"/>
</dbReference>
<dbReference type="OrthoDB" id="9788285at2"/>
<protein>
    <recommendedName>
        <fullName evidence="11">Potassium-transporting ATPase KdpC subunit</fullName>
    </recommendedName>
    <alternativeName>
        <fullName evidence="11">ATP phosphohydrolase [potassium-transporting] C chain</fullName>
    </alternativeName>
    <alternativeName>
        <fullName evidence="11">Potassium-binding and translocating subunit C</fullName>
    </alternativeName>
    <alternativeName>
        <fullName evidence="11">Potassium-translocating ATPase C chain</fullName>
    </alternativeName>
</protein>
<dbReference type="HAMAP" id="MF_00276">
    <property type="entry name" value="KdpC"/>
    <property type="match status" value="1"/>
</dbReference>
<dbReference type="Pfam" id="PF02669">
    <property type="entry name" value="KdpC"/>
    <property type="match status" value="1"/>
</dbReference>
<evidence type="ECO:0000256" key="10">
    <source>
        <dbReference type="ARBA" id="ARBA00023136"/>
    </source>
</evidence>
<dbReference type="Proteomes" id="UP000193083">
    <property type="component" value="Unassembled WGS sequence"/>
</dbReference>
<dbReference type="GO" id="GO:0008556">
    <property type="term" value="F:P-type potassium transmembrane transporter activity"/>
    <property type="evidence" value="ECO:0007669"/>
    <property type="project" value="InterPro"/>
</dbReference>
<evidence type="ECO:0000313" key="13">
    <source>
        <dbReference type="Proteomes" id="UP000193083"/>
    </source>
</evidence>
<keyword evidence="8 11" id="KW-1133">Transmembrane helix</keyword>
<dbReference type="AlphaFoldDB" id="A0A1X7N6E9"/>
<keyword evidence="13" id="KW-1185">Reference proteome</keyword>
<name>A0A1X7N6E9_9HYPH</name>
<keyword evidence="10 11" id="KW-0472">Membrane</keyword>
<evidence type="ECO:0000256" key="4">
    <source>
        <dbReference type="ARBA" id="ARBA00022692"/>
    </source>
</evidence>
<evidence type="ECO:0000256" key="2">
    <source>
        <dbReference type="ARBA" id="ARBA00022475"/>
    </source>
</evidence>
<evidence type="ECO:0000256" key="1">
    <source>
        <dbReference type="ARBA" id="ARBA00022448"/>
    </source>
</evidence>
<proteinExistence type="inferred from homology"/>
<dbReference type="PANTHER" id="PTHR30042">
    <property type="entry name" value="POTASSIUM-TRANSPORTING ATPASE C CHAIN"/>
    <property type="match status" value="1"/>
</dbReference>
<gene>
    <name evidence="11" type="primary">kdpC</name>
    <name evidence="12" type="ORF">SAMN02982922_1294</name>
</gene>